<name>W7TFH2_9STRA</name>
<organism evidence="7 8">
    <name type="scientific">Nannochloropsis gaditana</name>
    <dbReference type="NCBI Taxonomy" id="72520"/>
    <lineage>
        <taxon>Eukaryota</taxon>
        <taxon>Sar</taxon>
        <taxon>Stramenopiles</taxon>
        <taxon>Ochrophyta</taxon>
        <taxon>Eustigmatophyceae</taxon>
        <taxon>Eustigmatales</taxon>
        <taxon>Monodopsidaceae</taxon>
        <taxon>Nannochloropsis</taxon>
    </lineage>
</organism>
<evidence type="ECO:0000313" key="8">
    <source>
        <dbReference type="Proteomes" id="UP000019335"/>
    </source>
</evidence>
<gene>
    <name evidence="7" type="ORF">Naga_100116g16</name>
</gene>
<comment type="caution">
    <text evidence="7">The sequence shown here is derived from an EMBL/GenBank/DDBJ whole genome shotgun (WGS) entry which is preliminary data.</text>
</comment>
<dbReference type="AlphaFoldDB" id="W7TFH2"/>
<dbReference type="Proteomes" id="UP000019335">
    <property type="component" value="Chromosome 12"/>
</dbReference>
<evidence type="ECO:0000256" key="1">
    <source>
        <dbReference type="ARBA" id="ARBA00004141"/>
    </source>
</evidence>
<comment type="subcellular location">
    <subcellularLocation>
        <location evidence="1">Membrane</location>
        <topology evidence="1">Multi-pass membrane protein</topology>
    </subcellularLocation>
</comment>
<accession>W7TFH2</accession>
<evidence type="ECO:0000256" key="3">
    <source>
        <dbReference type="ARBA" id="ARBA00022989"/>
    </source>
</evidence>
<dbReference type="OrthoDB" id="5348404at2759"/>
<evidence type="ECO:0000313" key="7">
    <source>
        <dbReference type="EMBL" id="EWM24892.1"/>
    </source>
</evidence>
<keyword evidence="4 6" id="KW-0472">Membrane</keyword>
<feature type="transmembrane region" description="Helical" evidence="6">
    <location>
        <begin position="87"/>
        <end position="110"/>
    </location>
</feature>
<keyword evidence="8" id="KW-1185">Reference proteome</keyword>
<evidence type="ECO:0000256" key="4">
    <source>
        <dbReference type="ARBA" id="ARBA00023136"/>
    </source>
</evidence>
<evidence type="ECO:0000256" key="6">
    <source>
        <dbReference type="SAM" id="Phobius"/>
    </source>
</evidence>
<feature type="region of interest" description="Disordered" evidence="5">
    <location>
        <begin position="328"/>
        <end position="378"/>
    </location>
</feature>
<dbReference type="SMART" id="SM01417">
    <property type="entry name" value="Solute_trans_a"/>
    <property type="match status" value="1"/>
</dbReference>
<feature type="transmembrane region" description="Helical" evidence="6">
    <location>
        <begin position="252"/>
        <end position="274"/>
    </location>
</feature>
<dbReference type="InterPro" id="IPR005178">
    <property type="entry name" value="Ostalpha/TMEM184C"/>
</dbReference>
<feature type="transmembrane region" description="Helical" evidence="6">
    <location>
        <begin position="189"/>
        <end position="209"/>
    </location>
</feature>
<protein>
    <submittedName>
        <fullName evidence="7">Organic solute transporter Ost-alpha</fullName>
    </submittedName>
</protein>
<keyword evidence="2 6" id="KW-0812">Transmembrane</keyword>
<evidence type="ECO:0000256" key="5">
    <source>
        <dbReference type="SAM" id="MobiDB-lite"/>
    </source>
</evidence>
<dbReference type="Pfam" id="PF03619">
    <property type="entry name" value="Solute_trans_a"/>
    <property type="match status" value="1"/>
</dbReference>
<reference evidence="7 8" key="1">
    <citation type="journal article" date="2014" name="Mol. Plant">
        <title>Chromosome Scale Genome Assembly and Transcriptome Profiling of Nannochloropsis gaditana in Nitrogen Depletion.</title>
        <authorList>
            <person name="Corteggiani Carpinelli E."/>
            <person name="Telatin A."/>
            <person name="Vitulo N."/>
            <person name="Forcato C."/>
            <person name="D'Angelo M."/>
            <person name="Schiavon R."/>
            <person name="Vezzi A."/>
            <person name="Giacometti G.M."/>
            <person name="Morosinotto T."/>
            <person name="Valle G."/>
        </authorList>
    </citation>
    <scope>NUCLEOTIDE SEQUENCE [LARGE SCALE GENOMIC DNA]</scope>
    <source>
        <strain evidence="7 8">B-31</strain>
    </source>
</reference>
<dbReference type="PANTHER" id="PTHR23423">
    <property type="entry name" value="ORGANIC SOLUTE TRANSPORTER-RELATED"/>
    <property type="match status" value="1"/>
</dbReference>
<dbReference type="GO" id="GO:0016020">
    <property type="term" value="C:membrane"/>
    <property type="evidence" value="ECO:0007669"/>
    <property type="project" value="UniProtKB-SubCell"/>
</dbReference>
<keyword evidence="3 6" id="KW-1133">Transmembrane helix</keyword>
<feature type="transmembrane region" description="Helical" evidence="6">
    <location>
        <begin position="215"/>
        <end position="240"/>
    </location>
</feature>
<feature type="transmembrane region" description="Helical" evidence="6">
    <location>
        <begin position="51"/>
        <end position="75"/>
    </location>
</feature>
<sequence length="412" mass="45053">MEWTTQWLRTGCNGMIRPLGMSPRGRAENNVTFSSSQISSSLSSTHDTKRYYVLLGLALAGLCLTLLLALPHMAWLRVRPPSKIRKFYFAASLLPVVFAVSASITCLAPWTNEYWGLLQHLTEAWALHSLNQLIVERLGGKTSALAKLQARGRQQWLRAPPLCCWCYFLPSTSFTEHTLRSVLTLTRQFIYAAPLLSLLNILLSFTRVPTTPPPLLWHVLRLLLLLSSLLALWGLFILYKASHDDLSRHHQITLKFLSIKLLIIVGIVQEYLFAELMDDREGGREGGKESLAVLVPNALLASESPFLTLLILWAFPLRELDPSFGGEARRSLSSLSPGGGRGDGEGGDKPGVIGGKDQPHAATPLMGPRAGGEGGWGAMLPEEEEIGVGELLFASQDSDLGAITGSPGGLRV</sequence>
<dbReference type="EMBL" id="AZIL01001070">
    <property type="protein sequence ID" value="EWM24892.1"/>
    <property type="molecule type" value="Genomic_DNA"/>
</dbReference>
<evidence type="ECO:0000256" key="2">
    <source>
        <dbReference type="ARBA" id="ARBA00022692"/>
    </source>
</evidence>
<proteinExistence type="predicted"/>